<accession>A0A239AR71</accession>
<evidence type="ECO:0000313" key="1">
    <source>
        <dbReference type="EMBL" id="SNR97812.1"/>
    </source>
</evidence>
<dbReference type="RefSeq" id="WP_055562991.1">
    <property type="nucleotide sequence ID" value="NZ_FZNS01000014.1"/>
</dbReference>
<evidence type="ECO:0000313" key="2">
    <source>
        <dbReference type="Proteomes" id="UP000198310"/>
    </source>
</evidence>
<proteinExistence type="predicted"/>
<organism evidence="1 2">
    <name type="scientific">Hymenobacter mucosus</name>
    <dbReference type="NCBI Taxonomy" id="1411120"/>
    <lineage>
        <taxon>Bacteria</taxon>
        <taxon>Pseudomonadati</taxon>
        <taxon>Bacteroidota</taxon>
        <taxon>Cytophagia</taxon>
        <taxon>Cytophagales</taxon>
        <taxon>Hymenobacteraceae</taxon>
        <taxon>Hymenobacter</taxon>
    </lineage>
</organism>
<dbReference type="Proteomes" id="UP000198310">
    <property type="component" value="Unassembled WGS sequence"/>
</dbReference>
<dbReference type="AlphaFoldDB" id="A0A239AR71"/>
<sequence>MPLTSHSIYFENPVGRLSEHTQGYAIVHYKPGKRVFSEFQALLTHLSHLLQRRGWHKVLSDQRALAPFTEQEQAYVRARWQEAAPSSHHERLVAVLLPHDVFARLSAHLVLNDAHEGDVTYRIFEDELAAGAWLRQAP</sequence>
<name>A0A239AR71_9BACT</name>
<reference evidence="2" key="1">
    <citation type="submission" date="2017-06" db="EMBL/GenBank/DDBJ databases">
        <authorList>
            <person name="Varghese N."/>
            <person name="Submissions S."/>
        </authorList>
    </citation>
    <scope>NUCLEOTIDE SEQUENCE [LARGE SCALE GENOMIC DNA]</scope>
    <source>
        <strain evidence="2">DSM 28041</strain>
    </source>
</reference>
<gene>
    <name evidence="1" type="ORF">SAMN06269173_11452</name>
</gene>
<keyword evidence="2" id="KW-1185">Reference proteome</keyword>
<evidence type="ECO:0008006" key="3">
    <source>
        <dbReference type="Google" id="ProtNLM"/>
    </source>
</evidence>
<dbReference type="EMBL" id="FZNS01000014">
    <property type="protein sequence ID" value="SNR97812.1"/>
    <property type="molecule type" value="Genomic_DNA"/>
</dbReference>
<protein>
    <recommendedName>
        <fullName evidence="3">SpoIIAA-like</fullName>
    </recommendedName>
</protein>